<dbReference type="NCBIfam" id="TIGR01129">
    <property type="entry name" value="secD"/>
    <property type="match status" value="1"/>
</dbReference>
<dbReference type="EMBL" id="QFGA01000003">
    <property type="protein sequence ID" value="TEB04837.1"/>
    <property type="molecule type" value="Genomic_DNA"/>
</dbReference>
<evidence type="ECO:0000256" key="3">
    <source>
        <dbReference type="ARBA" id="ARBA00022475"/>
    </source>
</evidence>
<dbReference type="GO" id="GO:0005886">
    <property type="term" value="C:plasma membrane"/>
    <property type="evidence" value="ECO:0007669"/>
    <property type="project" value="UniProtKB-SubCell"/>
</dbReference>
<evidence type="ECO:0000259" key="11">
    <source>
        <dbReference type="Pfam" id="PF22599"/>
    </source>
</evidence>
<keyword evidence="3 9" id="KW-1003">Cell membrane</keyword>
<comment type="subcellular location">
    <subcellularLocation>
        <location evidence="1 9">Cell membrane</location>
        <topology evidence="1 9">Multi-pass membrane protein</topology>
    </subcellularLocation>
</comment>
<organism evidence="12 13">
    <name type="scientific">Pelotomaculum schinkii</name>
    <dbReference type="NCBI Taxonomy" id="78350"/>
    <lineage>
        <taxon>Bacteria</taxon>
        <taxon>Bacillati</taxon>
        <taxon>Bacillota</taxon>
        <taxon>Clostridia</taxon>
        <taxon>Eubacteriales</taxon>
        <taxon>Desulfotomaculaceae</taxon>
        <taxon>Pelotomaculum</taxon>
    </lineage>
</organism>
<dbReference type="AlphaFoldDB" id="A0A4Y7R7T2"/>
<comment type="caution">
    <text evidence="9">Lacks conserved residue(s) required for the propagation of feature annotation.</text>
</comment>
<evidence type="ECO:0000313" key="12">
    <source>
        <dbReference type="EMBL" id="TEB04837.1"/>
    </source>
</evidence>
<dbReference type="GO" id="GO:0043952">
    <property type="term" value="P:protein transport by the Sec complex"/>
    <property type="evidence" value="ECO:0007669"/>
    <property type="project" value="UniProtKB-UniRule"/>
</dbReference>
<comment type="subunit">
    <text evidence="9">Forms a complex with SecF. Part of the essential Sec protein translocation apparatus which comprises SecA, SecYEG and auxiliary proteins SecDF. Other proteins may also be involved.</text>
</comment>
<dbReference type="GO" id="GO:0006605">
    <property type="term" value="P:protein targeting"/>
    <property type="evidence" value="ECO:0007669"/>
    <property type="project" value="UniProtKB-UniRule"/>
</dbReference>
<evidence type="ECO:0000256" key="2">
    <source>
        <dbReference type="ARBA" id="ARBA00022448"/>
    </source>
</evidence>
<dbReference type="InterPro" id="IPR054384">
    <property type="entry name" value="SecDF_P1_head"/>
</dbReference>
<evidence type="ECO:0000256" key="5">
    <source>
        <dbReference type="ARBA" id="ARBA00022927"/>
    </source>
</evidence>
<keyword evidence="2 9" id="KW-0813">Transport</keyword>
<evidence type="ECO:0000256" key="4">
    <source>
        <dbReference type="ARBA" id="ARBA00022692"/>
    </source>
</evidence>
<keyword evidence="6 9" id="KW-1133">Transmembrane helix</keyword>
<keyword evidence="8 9" id="KW-0472">Membrane</keyword>
<dbReference type="SUPFAM" id="SSF82866">
    <property type="entry name" value="Multidrug efflux transporter AcrB transmembrane domain"/>
    <property type="match status" value="1"/>
</dbReference>
<dbReference type="GO" id="GO:0015450">
    <property type="term" value="F:protein-transporting ATPase activity"/>
    <property type="evidence" value="ECO:0007669"/>
    <property type="project" value="InterPro"/>
</dbReference>
<sequence length="419" mass="45049">MNSKRVFFITVLLTAALFCLSIFGLKIGNFWIKGADQMRYGIDIRGGVEATYEPKDLGRAPTENELEAIRTIIETRMDAKNITDRDVTVDKGNGKVIVRFPWKSDETNFDPQKAVSELGETAKLTFRDPDGNVIMEGTDVTKSSAQLSQSDSQPAVALTLSARGADKFAQATGRLIGQNIDIYMDEALISTAIVQTQITGGNAEITHLESLQAATLLANRINSGSLPYSLIVKNCNIISPTLGSNALAVMVMAGKVAFALVCLFMLIYYRLPGLVACIALTLQVTGQLLALSVPQFTLTLPGIAGLILSIGMGVDANIIISERIKEELNGGKTVLRAIETGFKRAFSAVFDGNVTVVIVAIILIIFGSGSMLSFGYTLLCGVIMNFVAGVTASRLMIRSLSNFKALRQPQYFGAKGVVQ</sequence>
<evidence type="ECO:0000256" key="6">
    <source>
        <dbReference type="ARBA" id="ARBA00022989"/>
    </source>
</evidence>
<evidence type="ECO:0000256" key="8">
    <source>
        <dbReference type="ARBA" id="ARBA00023136"/>
    </source>
</evidence>
<evidence type="ECO:0000256" key="1">
    <source>
        <dbReference type="ARBA" id="ARBA00004651"/>
    </source>
</evidence>
<proteinExistence type="inferred from homology"/>
<dbReference type="Pfam" id="PF02355">
    <property type="entry name" value="SecD_SecF_C"/>
    <property type="match status" value="1"/>
</dbReference>
<keyword evidence="5 9" id="KW-0653">Protein transport</keyword>
<dbReference type="PANTHER" id="PTHR30081">
    <property type="entry name" value="PROTEIN-EXPORT MEMBRANE PROTEIN SEC"/>
    <property type="match status" value="1"/>
</dbReference>
<comment type="caution">
    <text evidence="12">The sequence shown here is derived from an EMBL/GenBank/DDBJ whole genome shotgun (WGS) entry which is preliminary data.</text>
</comment>
<keyword evidence="7 9" id="KW-0811">Translocation</keyword>
<dbReference type="InterPro" id="IPR055344">
    <property type="entry name" value="SecD_SecF_C_bact"/>
</dbReference>
<keyword evidence="4 9" id="KW-0812">Transmembrane</keyword>
<feature type="transmembrane region" description="Helical" evidence="9">
    <location>
        <begin position="299"/>
        <end position="320"/>
    </location>
</feature>
<dbReference type="InterPro" id="IPR005791">
    <property type="entry name" value="SecD"/>
</dbReference>
<dbReference type="InterPro" id="IPR022813">
    <property type="entry name" value="SecD/SecF_arch_bac"/>
</dbReference>
<comment type="function">
    <text evidence="9">Part of the Sec protein translocase complex. Interacts with the SecYEG preprotein conducting channel. SecDF uses the proton motive force (PMF) to complete protein translocation after the ATP-dependent function of SecA.</text>
</comment>
<evidence type="ECO:0000256" key="9">
    <source>
        <dbReference type="HAMAP-Rule" id="MF_01463"/>
    </source>
</evidence>
<dbReference type="Gene3D" id="1.20.1640.10">
    <property type="entry name" value="Multidrug efflux transporter AcrB transmembrane domain"/>
    <property type="match status" value="1"/>
</dbReference>
<dbReference type="RefSeq" id="WP_190259146.1">
    <property type="nucleotide sequence ID" value="NZ_QFGA01000003.1"/>
</dbReference>
<dbReference type="InterPro" id="IPR048634">
    <property type="entry name" value="SecD_SecF_C"/>
</dbReference>
<feature type="domain" description="Protein export membrane protein SecD/SecF C-terminal" evidence="10">
    <location>
        <begin position="232"/>
        <end position="389"/>
    </location>
</feature>
<reference evidence="12 13" key="1">
    <citation type="journal article" date="2018" name="Environ. Microbiol.">
        <title>Novel energy conservation strategies and behaviour of Pelotomaculum schinkii driving syntrophic propionate catabolism.</title>
        <authorList>
            <person name="Hidalgo-Ahumada C.A.P."/>
            <person name="Nobu M.K."/>
            <person name="Narihiro T."/>
            <person name="Tamaki H."/>
            <person name="Liu W.T."/>
            <person name="Kamagata Y."/>
            <person name="Stams A.J.M."/>
            <person name="Imachi H."/>
            <person name="Sousa D.Z."/>
        </authorList>
    </citation>
    <scope>NUCLEOTIDE SEQUENCE [LARGE SCALE GENOMIC DNA]</scope>
    <source>
        <strain evidence="12 13">HH</strain>
    </source>
</reference>
<keyword evidence="13" id="KW-1185">Reference proteome</keyword>
<protein>
    <recommendedName>
        <fullName evidence="9">Protein translocase subunit SecD</fullName>
    </recommendedName>
</protein>
<feature type="domain" description="SecDF P1 head subdomain" evidence="11">
    <location>
        <begin position="132"/>
        <end position="227"/>
    </location>
</feature>
<dbReference type="PANTHER" id="PTHR30081:SF1">
    <property type="entry name" value="PROTEIN TRANSLOCASE SUBUNIT SECD"/>
    <property type="match status" value="1"/>
</dbReference>
<dbReference type="Gene3D" id="3.30.1360.200">
    <property type="match status" value="1"/>
</dbReference>
<evidence type="ECO:0000259" key="10">
    <source>
        <dbReference type="Pfam" id="PF02355"/>
    </source>
</evidence>
<gene>
    <name evidence="9" type="primary">secD</name>
    <name evidence="12" type="ORF">Psch_03599</name>
</gene>
<dbReference type="Pfam" id="PF22599">
    <property type="entry name" value="SecDF_P1_head"/>
    <property type="match status" value="1"/>
</dbReference>
<dbReference type="GO" id="GO:0065002">
    <property type="term" value="P:intracellular protein transmembrane transport"/>
    <property type="evidence" value="ECO:0007669"/>
    <property type="project" value="UniProtKB-UniRule"/>
</dbReference>
<accession>A0A4Y7R7T2</accession>
<name>A0A4Y7R7T2_9FIRM</name>
<feature type="transmembrane region" description="Helical" evidence="9">
    <location>
        <begin position="374"/>
        <end position="397"/>
    </location>
</feature>
<feature type="transmembrane region" description="Helical" evidence="9">
    <location>
        <begin position="345"/>
        <end position="368"/>
    </location>
</feature>
<evidence type="ECO:0000313" key="13">
    <source>
        <dbReference type="Proteomes" id="UP000298324"/>
    </source>
</evidence>
<dbReference type="NCBIfam" id="TIGR00916">
    <property type="entry name" value="2A0604s01"/>
    <property type="match status" value="1"/>
</dbReference>
<evidence type="ECO:0000256" key="7">
    <source>
        <dbReference type="ARBA" id="ARBA00023010"/>
    </source>
</evidence>
<dbReference type="Proteomes" id="UP000298324">
    <property type="component" value="Unassembled WGS sequence"/>
</dbReference>
<comment type="similarity">
    <text evidence="9">Belongs to the SecD/SecF family. SecD subfamily.</text>
</comment>
<dbReference type="HAMAP" id="MF_01463_B">
    <property type="entry name" value="SecD_B"/>
    <property type="match status" value="1"/>
</dbReference>